<dbReference type="Pfam" id="PF00150">
    <property type="entry name" value="Cellulase"/>
    <property type="match status" value="1"/>
</dbReference>
<evidence type="ECO:0000313" key="14">
    <source>
        <dbReference type="Proteomes" id="UP000320239"/>
    </source>
</evidence>
<dbReference type="InterPro" id="IPR017853">
    <property type="entry name" value="GH"/>
</dbReference>
<dbReference type="InterPro" id="IPR040946">
    <property type="entry name" value="CBM46"/>
</dbReference>
<dbReference type="Pfam" id="PF03442">
    <property type="entry name" value="CBM_X2"/>
    <property type="match status" value="1"/>
</dbReference>
<keyword evidence="2 9" id="KW-0732">Signal</keyword>
<dbReference type="AlphaFoldDB" id="A0A561VGB7"/>
<keyword evidence="7" id="KW-0624">Polysaccharide degradation</keyword>
<sequence length="577" mass="62419">MPGRLRSLLALLMVGAGLAVPTGAHAAPRSATVPAHAVPRSATVPAHTAPPDVAAAVAAMQPGWNLGNTFDATGADETSWGNPRVTPELLAGIRAQGFRSIRIPVTWSQHLGAAPGHPIDAAALARLREVVAWALDDGFHVMINIHHDSWQWINTMPADHDTVLARYNAIWTQIAAAFRDASPRLLFESVNEPQFAAGGDDAALLAELNTSFHSIVRGSGGGNTERLLVLPTLHTSADQVYLDQLAGTITALGDRNVIATVHYYGYWPFSVNIAGGYRFDATAQQDLLGMFQRVHDTFVARGIPVVVGEYGLLGFDRSTGTIEQGEKLKFFELFGHQARVNRVTTMLWDNGQHFDRTGLTWRDPELYGQIRSSWRTRSGTADSDLLFTARSAPVTARTITLNPNGTGFAGLYLGRAALRRGSDYTLSGDQLTLTAKLLRRLLKDRTYGVRSTLSVRFTRGVPWRLDVLSYDTPVLTAATGDTGSFAIPTAFNGDRLATMTATYADGSYAGPQNWTAYKEYDRTFAPDYTAGVIRLTSDFFAEVTDAAPVTLTFIFWSGASVTYHVTRTGTTVTGAAG</sequence>
<dbReference type="PIRSF" id="PIRSF001043">
    <property type="entry name" value="Endoglucanase_B"/>
    <property type="match status" value="1"/>
</dbReference>
<dbReference type="Gene3D" id="2.60.40.10">
    <property type="entry name" value="Immunoglobulins"/>
    <property type="match status" value="1"/>
</dbReference>
<evidence type="ECO:0000256" key="1">
    <source>
        <dbReference type="ARBA" id="ARBA00005641"/>
    </source>
</evidence>
<evidence type="ECO:0000256" key="3">
    <source>
        <dbReference type="ARBA" id="ARBA00022801"/>
    </source>
</evidence>
<keyword evidence="3 8" id="KW-0378">Hydrolase</keyword>
<dbReference type="InterPro" id="IPR050386">
    <property type="entry name" value="Glycosyl_hydrolase_5"/>
</dbReference>
<dbReference type="InterPro" id="IPR016282">
    <property type="entry name" value="Glyco_hydro_5_endoGlcnase_B"/>
</dbReference>
<feature type="domain" description="Endoglucanase B carbohydrate binding" evidence="12">
    <location>
        <begin position="471"/>
        <end position="574"/>
    </location>
</feature>
<evidence type="ECO:0000256" key="6">
    <source>
        <dbReference type="ARBA" id="ARBA00023295"/>
    </source>
</evidence>
<evidence type="ECO:0000313" key="13">
    <source>
        <dbReference type="EMBL" id="TWG10651.1"/>
    </source>
</evidence>
<dbReference type="InterPro" id="IPR014756">
    <property type="entry name" value="Ig_E-set"/>
</dbReference>
<keyword evidence="6 8" id="KW-0326">Glycosidase</keyword>
<feature type="chain" id="PRO_5021785481" evidence="9">
    <location>
        <begin position="27"/>
        <end position="577"/>
    </location>
</feature>
<proteinExistence type="inferred from homology"/>
<dbReference type="SUPFAM" id="SSF51445">
    <property type="entry name" value="(Trans)glycosidases"/>
    <property type="match status" value="1"/>
</dbReference>
<comment type="caution">
    <text evidence="13">The sequence shown here is derived from an EMBL/GenBank/DDBJ whole genome shotgun (WGS) entry which is preliminary data.</text>
</comment>
<organism evidence="13 14">
    <name type="scientific">Actinoplanes teichomyceticus</name>
    <dbReference type="NCBI Taxonomy" id="1867"/>
    <lineage>
        <taxon>Bacteria</taxon>
        <taxon>Bacillati</taxon>
        <taxon>Actinomycetota</taxon>
        <taxon>Actinomycetes</taxon>
        <taxon>Micromonosporales</taxon>
        <taxon>Micromonosporaceae</taxon>
        <taxon>Actinoplanes</taxon>
    </lineage>
</organism>
<reference evidence="13 14" key="1">
    <citation type="submission" date="2019-06" db="EMBL/GenBank/DDBJ databases">
        <title>Sequencing the genomes of 1000 actinobacteria strains.</title>
        <authorList>
            <person name="Klenk H.-P."/>
        </authorList>
    </citation>
    <scope>NUCLEOTIDE SEQUENCE [LARGE SCALE GENOMIC DNA]</scope>
    <source>
        <strain evidence="13 14">DSM 43866</strain>
    </source>
</reference>
<dbReference type="OrthoDB" id="9800955at2"/>
<dbReference type="EMBL" id="VIWY01000007">
    <property type="protein sequence ID" value="TWG10651.1"/>
    <property type="molecule type" value="Genomic_DNA"/>
</dbReference>
<protein>
    <submittedName>
        <fullName evidence="13">Aryl-phospho-beta-D-glucosidase BglC (GH1 family)</fullName>
    </submittedName>
</protein>
<evidence type="ECO:0000256" key="4">
    <source>
        <dbReference type="ARBA" id="ARBA00023001"/>
    </source>
</evidence>
<gene>
    <name evidence="13" type="ORF">FHX34_107143</name>
</gene>
<keyword evidence="5" id="KW-0119">Carbohydrate metabolism</keyword>
<dbReference type="Gene3D" id="3.20.20.80">
    <property type="entry name" value="Glycosidases"/>
    <property type="match status" value="1"/>
</dbReference>
<evidence type="ECO:0000259" key="10">
    <source>
        <dbReference type="Pfam" id="PF00150"/>
    </source>
</evidence>
<dbReference type="SUPFAM" id="SSF81296">
    <property type="entry name" value="E set domains"/>
    <property type="match status" value="1"/>
</dbReference>
<dbReference type="GO" id="GO:0008422">
    <property type="term" value="F:beta-glucosidase activity"/>
    <property type="evidence" value="ECO:0007669"/>
    <property type="project" value="TreeGrafter"/>
</dbReference>
<dbReference type="PANTHER" id="PTHR31297:SF41">
    <property type="entry name" value="ENDOGLUCANASE, PUTATIVE (AFU_ORTHOLOGUE AFUA_5G01830)-RELATED"/>
    <property type="match status" value="1"/>
</dbReference>
<dbReference type="InterPro" id="IPR013783">
    <property type="entry name" value="Ig-like_fold"/>
</dbReference>
<dbReference type="GO" id="GO:0009986">
    <property type="term" value="C:cell surface"/>
    <property type="evidence" value="ECO:0007669"/>
    <property type="project" value="TreeGrafter"/>
</dbReference>
<evidence type="ECO:0000256" key="7">
    <source>
        <dbReference type="ARBA" id="ARBA00023326"/>
    </source>
</evidence>
<evidence type="ECO:0000259" key="11">
    <source>
        <dbReference type="Pfam" id="PF03442"/>
    </source>
</evidence>
<evidence type="ECO:0000259" key="12">
    <source>
        <dbReference type="Pfam" id="PF18448"/>
    </source>
</evidence>
<evidence type="ECO:0000256" key="9">
    <source>
        <dbReference type="SAM" id="SignalP"/>
    </source>
</evidence>
<dbReference type="Pfam" id="PF18448">
    <property type="entry name" value="CBM46"/>
    <property type="match status" value="1"/>
</dbReference>
<keyword evidence="14" id="KW-1185">Reference proteome</keyword>
<comment type="similarity">
    <text evidence="1 8">Belongs to the glycosyl hydrolase 5 (cellulase A) family.</text>
</comment>
<dbReference type="PANTHER" id="PTHR31297">
    <property type="entry name" value="GLUCAN ENDO-1,6-BETA-GLUCOSIDASE B"/>
    <property type="match status" value="1"/>
</dbReference>
<dbReference type="InterPro" id="IPR005102">
    <property type="entry name" value="Carbo-bd_X2"/>
</dbReference>
<evidence type="ECO:0000256" key="5">
    <source>
        <dbReference type="ARBA" id="ARBA00023277"/>
    </source>
</evidence>
<evidence type="ECO:0000256" key="8">
    <source>
        <dbReference type="RuleBase" id="RU361153"/>
    </source>
</evidence>
<name>A0A561VGB7_ACTTI</name>
<evidence type="ECO:0000256" key="2">
    <source>
        <dbReference type="ARBA" id="ARBA00022729"/>
    </source>
</evidence>
<feature type="domain" description="Carbohydrate binding X2" evidence="11">
    <location>
        <begin position="386"/>
        <end position="467"/>
    </location>
</feature>
<keyword evidence="4" id="KW-0136">Cellulose degradation</keyword>
<dbReference type="InterPro" id="IPR001547">
    <property type="entry name" value="Glyco_hydro_5"/>
</dbReference>
<accession>A0A561VGB7</accession>
<dbReference type="Proteomes" id="UP000320239">
    <property type="component" value="Unassembled WGS sequence"/>
</dbReference>
<dbReference type="GO" id="GO:0030245">
    <property type="term" value="P:cellulose catabolic process"/>
    <property type="evidence" value="ECO:0007669"/>
    <property type="project" value="UniProtKB-KW"/>
</dbReference>
<feature type="domain" description="Glycoside hydrolase family 5" evidence="10">
    <location>
        <begin position="77"/>
        <end position="352"/>
    </location>
</feature>
<dbReference type="GO" id="GO:0005576">
    <property type="term" value="C:extracellular region"/>
    <property type="evidence" value="ECO:0007669"/>
    <property type="project" value="TreeGrafter"/>
</dbReference>
<feature type="signal peptide" evidence="9">
    <location>
        <begin position="1"/>
        <end position="26"/>
    </location>
</feature>